<comment type="caution">
    <text evidence="2">The sequence shown here is derived from an EMBL/GenBank/DDBJ whole genome shotgun (WGS) entry which is preliminary data.</text>
</comment>
<evidence type="ECO:0000313" key="3">
    <source>
        <dbReference type="Proteomes" id="UP000803884"/>
    </source>
</evidence>
<organism evidence="2 3">
    <name type="scientific">Cladosporium halotolerans</name>
    <dbReference type="NCBI Taxonomy" id="1052096"/>
    <lineage>
        <taxon>Eukaryota</taxon>
        <taxon>Fungi</taxon>
        <taxon>Dikarya</taxon>
        <taxon>Ascomycota</taxon>
        <taxon>Pezizomycotina</taxon>
        <taxon>Dothideomycetes</taxon>
        <taxon>Dothideomycetidae</taxon>
        <taxon>Cladosporiales</taxon>
        <taxon>Cladosporiaceae</taxon>
        <taxon>Cladosporium</taxon>
    </lineage>
</organism>
<dbReference type="AlphaFoldDB" id="A0AB34L404"/>
<dbReference type="RefSeq" id="XP_069233448.1">
    <property type="nucleotide sequence ID" value="XM_069369242.1"/>
</dbReference>
<feature type="region of interest" description="Disordered" evidence="1">
    <location>
        <begin position="102"/>
        <end position="200"/>
    </location>
</feature>
<evidence type="ECO:0008006" key="4">
    <source>
        <dbReference type="Google" id="ProtNLM"/>
    </source>
</evidence>
<proteinExistence type="predicted"/>
<feature type="compositionally biased region" description="Polar residues" evidence="1">
    <location>
        <begin position="139"/>
        <end position="154"/>
    </location>
</feature>
<evidence type="ECO:0000256" key="1">
    <source>
        <dbReference type="SAM" id="MobiDB-lite"/>
    </source>
</evidence>
<gene>
    <name evidence="2" type="ORF">WHR41_00636</name>
</gene>
<dbReference type="Proteomes" id="UP000803884">
    <property type="component" value="Unassembled WGS sequence"/>
</dbReference>
<keyword evidence="3" id="KW-1185">Reference proteome</keyword>
<evidence type="ECO:0000313" key="2">
    <source>
        <dbReference type="EMBL" id="KAL1590343.1"/>
    </source>
</evidence>
<dbReference type="GeneID" id="96002080"/>
<dbReference type="EMBL" id="JAAQHG020000002">
    <property type="protein sequence ID" value="KAL1590343.1"/>
    <property type="molecule type" value="Genomic_DNA"/>
</dbReference>
<feature type="region of interest" description="Disordered" evidence="1">
    <location>
        <begin position="287"/>
        <end position="365"/>
    </location>
</feature>
<sequence length="524" mass="56989">MTYAISTAVEAGSLSSITPIASNPPAHPGVRATHLDQPLTLYIARVPGSRDVFLTPLKPREKIVSAQDVQSSLYYVHFNTDVDTAAMQQQQASSVNTNAGELLSIQEDPLRRKPVPPPRSPLRKSPSPVGRAPHPAGSQAPNSTLNPPNRTKSQIARKPVASSTANDSSLHSPTLDLPELPRRPLPPPPAEDEGYGSSLTVNEAPTKRHWRHSASDNIVTLPEPGSLTIIRRDPATSAQWNVASVRDPPAQEVSSAALLSPIAGGKAKKGGAPMWLEITNPGYQQYISSHRSESRTSTSTSSSENDIPPEGTFRRRLYLPGSRYPDRRWTQKPTYLPTPANAIPSDMRRQDSAESSPYPDLNPPLMDRRSAGYSFFSPWDGRCDFSTSKSGRALKCLHHLPNNQGSVEVSELRFNLPTTQRQPAAPTSVAEKRGSYFHGLHRRLKSDDSWGGGPSPEGDQELPTYLVDEDGKLDLSLGQERAGGGFGGKQAKLGKLIVHPDGVAMLDLLVAANVGLWWRAWERV</sequence>
<reference evidence="2 3" key="1">
    <citation type="journal article" date="2020" name="Microbiol. Resour. Announc.">
        <title>Draft Genome Sequence of a Cladosporium Species Isolated from the Mesophotic Ascidian Didemnum maculosum.</title>
        <authorList>
            <person name="Gioti A."/>
            <person name="Siaperas R."/>
            <person name="Nikolaivits E."/>
            <person name="Le Goff G."/>
            <person name="Ouazzani J."/>
            <person name="Kotoulas G."/>
            <person name="Topakas E."/>
        </authorList>
    </citation>
    <scope>NUCLEOTIDE SEQUENCE [LARGE SCALE GENOMIC DNA]</scope>
    <source>
        <strain evidence="2 3">TM138-S3</strain>
    </source>
</reference>
<feature type="compositionally biased region" description="Low complexity" evidence="1">
    <location>
        <begin position="295"/>
        <end position="304"/>
    </location>
</feature>
<protein>
    <recommendedName>
        <fullName evidence="4">Oxidoreductase-like protein</fullName>
    </recommendedName>
</protein>
<accession>A0AB34L404</accession>
<feature type="compositionally biased region" description="Polar residues" evidence="1">
    <location>
        <begin position="161"/>
        <end position="172"/>
    </location>
</feature>
<name>A0AB34L404_9PEZI</name>